<feature type="transmembrane region" description="Helical" evidence="1">
    <location>
        <begin position="45"/>
        <end position="66"/>
    </location>
</feature>
<sequence length="68" mass="7980">MSRWLIITGLVLIVVGIALHFAPWLFNWFGRLPGDIRIESSRTRFYFPIVSMIIVSLILSLLVNFFRR</sequence>
<evidence type="ECO:0000256" key="1">
    <source>
        <dbReference type="SAM" id="Phobius"/>
    </source>
</evidence>
<dbReference type="Proteomes" id="UP001055658">
    <property type="component" value="Chromosome"/>
</dbReference>
<name>A0ABY4VFS8_9GAMM</name>
<protein>
    <submittedName>
        <fullName evidence="2">DUF2905 domain-containing protein</fullName>
    </submittedName>
</protein>
<keyword evidence="1" id="KW-1133">Transmembrane helix</keyword>
<dbReference type="PANTHER" id="PTHR36443">
    <property type="entry name" value="BSR5223 PROTEIN"/>
    <property type="match status" value="1"/>
</dbReference>
<keyword evidence="1" id="KW-0472">Membrane</keyword>
<evidence type="ECO:0000313" key="3">
    <source>
        <dbReference type="Proteomes" id="UP001055658"/>
    </source>
</evidence>
<evidence type="ECO:0000313" key="2">
    <source>
        <dbReference type="EMBL" id="USD23141.1"/>
    </source>
</evidence>
<dbReference type="InterPro" id="IPR021320">
    <property type="entry name" value="DUF2905"/>
</dbReference>
<gene>
    <name evidence="2" type="ORF">MJO52_08395</name>
</gene>
<feature type="transmembrane region" description="Helical" evidence="1">
    <location>
        <begin position="5"/>
        <end position="25"/>
    </location>
</feature>
<keyword evidence="1" id="KW-0812">Transmembrane</keyword>
<dbReference type="RefSeq" id="WP_252085488.1">
    <property type="nucleotide sequence ID" value="NZ_CP092418.1"/>
</dbReference>
<reference evidence="2" key="1">
    <citation type="submission" date="2022-02" db="EMBL/GenBank/DDBJ databases">
        <title>Coral-associated bacteria.</title>
        <authorList>
            <person name="Tang K."/>
            <person name="Wang X."/>
        </authorList>
    </citation>
    <scope>NUCLEOTIDE SEQUENCE</scope>
    <source>
        <strain evidence="2">SCSIO 43006</strain>
    </source>
</reference>
<organism evidence="2 3">
    <name type="scientific">Microbulbifer variabilis</name>
    <dbReference type="NCBI Taxonomy" id="266805"/>
    <lineage>
        <taxon>Bacteria</taxon>
        <taxon>Pseudomonadati</taxon>
        <taxon>Pseudomonadota</taxon>
        <taxon>Gammaproteobacteria</taxon>
        <taxon>Cellvibrionales</taxon>
        <taxon>Microbulbiferaceae</taxon>
        <taxon>Microbulbifer</taxon>
    </lineage>
</organism>
<dbReference type="PANTHER" id="PTHR36443:SF1">
    <property type="entry name" value="BSR5223 PROTEIN"/>
    <property type="match status" value="1"/>
</dbReference>
<dbReference type="EMBL" id="CP092418">
    <property type="protein sequence ID" value="USD23141.1"/>
    <property type="molecule type" value="Genomic_DNA"/>
</dbReference>
<keyword evidence="3" id="KW-1185">Reference proteome</keyword>
<dbReference type="Pfam" id="PF11146">
    <property type="entry name" value="DUF2905"/>
    <property type="match status" value="1"/>
</dbReference>
<accession>A0ABY4VFS8</accession>
<proteinExistence type="predicted"/>